<evidence type="ECO:0000313" key="3">
    <source>
        <dbReference type="Proteomes" id="UP000786811"/>
    </source>
</evidence>
<dbReference type="InterPro" id="IPR000566">
    <property type="entry name" value="Lipocln_cytosolic_FA-bd_dom"/>
</dbReference>
<gene>
    <name evidence="2" type="ORF">HICCMSTLAB_LOCUS13721</name>
</gene>
<dbReference type="InterPro" id="IPR012674">
    <property type="entry name" value="Calycin"/>
</dbReference>
<dbReference type="Gene3D" id="2.40.128.20">
    <property type="match status" value="1"/>
</dbReference>
<dbReference type="EMBL" id="CAJNRD030001124">
    <property type="protein sequence ID" value="CAG5109085.1"/>
    <property type="molecule type" value="Genomic_DNA"/>
</dbReference>
<reference evidence="2" key="1">
    <citation type="submission" date="2021-04" db="EMBL/GenBank/DDBJ databases">
        <authorList>
            <person name="Chebbi M.A.C M."/>
        </authorList>
    </citation>
    <scope>NUCLEOTIDE SEQUENCE</scope>
</reference>
<evidence type="ECO:0000313" key="2">
    <source>
        <dbReference type="EMBL" id="CAG5109085.1"/>
    </source>
</evidence>
<protein>
    <recommendedName>
        <fullName evidence="1">Lipocalin/cytosolic fatty-acid binding domain-containing protein</fullName>
    </recommendedName>
</protein>
<feature type="domain" description="Lipocalin/cytosolic fatty-acid binding" evidence="1">
    <location>
        <begin position="31"/>
        <end position="79"/>
    </location>
</feature>
<dbReference type="Proteomes" id="UP000786811">
    <property type="component" value="Unassembled WGS sequence"/>
</dbReference>
<dbReference type="SUPFAM" id="SSF50814">
    <property type="entry name" value="Lipocalins"/>
    <property type="match status" value="1"/>
</dbReference>
<keyword evidence="3" id="KW-1185">Reference proteome</keyword>
<proteinExistence type="predicted"/>
<sequence length="90" mass="10554">MYSCTDNESRGGRKSESRINLKHQNFSGGDNTTLIGKVFTNDRNLGITFQLPVLGLLYREYWVLETDYDNYCICWICEDRGSFYMTYKNL</sequence>
<evidence type="ECO:0000259" key="1">
    <source>
        <dbReference type="Pfam" id="PF00061"/>
    </source>
</evidence>
<dbReference type="AlphaFoldDB" id="A0A8J2MTQ5"/>
<name>A0A8J2MTQ5_COTCN</name>
<accession>A0A8J2MTQ5</accession>
<dbReference type="Pfam" id="PF00061">
    <property type="entry name" value="Lipocalin"/>
    <property type="match status" value="1"/>
</dbReference>
<dbReference type="OrthoDB" id="565904at2759"/>
<comment type="caution">
    <text evidence="2">The sequence shown here is derived from an EMBL/GenBank/DDBJ whole genome shotgun (WGS) entry which is preliminary data.</text>
</comment>
<organism evidence="2 3">
    <name type="scientific">Cotesia congregata</name>
    <name type="common">Parasitoid wasp</name>
    <name type="synonym">Apanteles congregatus</name>
    <dbReference type="NCBI Taxonomy" id="51543"/>
    <lineage>
        <taxon>Eukaryota</taxon>
        <taxon>Metazoa</taxon>
        <taxon>Ecdysozoa</taxon>
        <taxon>Arthropoda</taxon>
        <taxon>Hexapoda</taxon>
        <taxon>Insecta</taxon>
        <taxon>Pterygota</taxon>
        <taxon>Neoptera</taxon>
        <taxon>Endopterygota</taxon>
        <taxon>Hymenoptera</taxon>
        <taxon>Apocrita</taxon>
        <taxon>Ichneumonoidea</taxon>
        <taxon>Braconidae</taxon>
        <taxon>Microgastrinae</taxon>
        <taxon>Cotesia</taxon>
    </lineage>
</organism>